<dbReference type="KEGG" id="rhoz:GXP67_07740"/>
<dbReference type="Proteomes" id="UP000480178">
    <property type="component" value="Chromosome"/>
</dbReference>
<proteinExistence type="predicted"/>
<dbReference type="RefSeq" id="WP_162442609.1">
    <property type="nucleotide sequence ID" value="NZ_CP048222.1"/>
</dbReference>
<dbReference type="InterPro" id="IPR027039">
    <property type="entry name" value="Crtac1"/>
</dbReference>
<organism evidence="3 4">
    <name type="scientific">Rhodocytophaga rosea</name>
    <dbReference type="NCBI Taxonomy" id="2704465"/>
    <lineage>
        <taxon>Bacteria</taxon>
        <taxon>Pseudomonadati</taxon>
        <taxon>Bacteroidota</taxon>
        <taxon>Cytophagia</taxon>
        <taxon>Cytophagales</taxon>
        <taxon>Rhodocytophagaceae</taxon>
        <taxon>Rhodocytophaga</taxon>
    </lineage>
</organism>
<evidence type="ECO:0000313" key="3">
    <source>
        <dbReference type="EMBL" id="QHT66555.1"/>
    </source>
</evidence>
<evidence type="ECO:0000259" key="2">
    <source>
        <dbReference type="Pfam" id="PF07593"/>
    </source>
</evidence>
<evidence type="ECO:0000256" key="1">
    <source>
        <dbReference type="ARBA" id="ARBA00022729"/>
    </source>
</evidence>
<feature type="domain" description="ASPIC/UnbV" evidence="2">
    <location>
        <begin position="537"/>
        <end position="603"/>
    </location>
</feature>
<protein>
    <submittedName>
        <fullName evidence="3">VCBS repeat-containing protein</fullName>
    </submittedName>
</protein>
<dbReference type="SUPFAM" id="SSF69318">
    <property type="entry name" value="Integrin alpha N-terminal domain"/>
    <property type="match status" value="3"/>
</dbReference>
<sequence length="1125" mass="124627">MFRFLFLFLSLILFQTCKQKQEQSTLFSLLPASETGIKFSNQLTESEEFNVLKYGYFYNGGGVAIGDLNNDGLQDIYFTGNMVSNRLYINKGSFEFEDVTESAGVGAMVGWKTGVTMADINADGLLDIYVCRSGSSVAKERENLLYINQGNMRFTEQAAAYGLNDAGYSTQAAFFDYDNDGDLDMWLLNHSVQEYAGFSQITARLKSQKNPLFASRLFKNEKGKFTDVSEQAGLVNNVLSFGLGIGISDFNKDGWPDVYISNDYNEQDYLYLNQKDGSFRESLKECIGHTSLFSMGVDVGDVNNDGWMDILTLDMLPEDNYRQKQVMGSDNYDKNQLLVRAGFYHQNMRNMLQLNNGPIQLSNSTGKPENIKGVSFSEIGQLAGVSNTDWSWAPLFADFNNDGYSDLFISNGYARDYTNMDFLSFAADEKMKEGQGGQKMTVQQVIGKMPSAIVKNYMYENKGNLTFAKQTEAWGFNQTSISTGAAYADLDNDGDLDLVVNNTNEAAFVYQNNLEIQTKDLHFLKVKLAGEGKNTQGIGAMVQVICKDKTLVQEMMPTRGFQSSVPAELVFGLGTSEIQQVKLTWPGGKVQMLASVKLDQTITLQEKDASVSTSSPEPSAPLFTQENTTIDFTHQEENFIDFKIQRLLPHALSAQGPHIAQGDVNGDGREDLFICGARGQESQFFIQSADATFKALPQPDLAKDATAEDTDASFFDADGDKDVDLLVVSGGYCFPANDPNLQPRLYLNDGKGKFTRKVELLPTMAVDASCVKPGDIDGDGDMDVFIGGRVIPGQYPKTPESYLLVNNGKGQFTIQTDQLAPQLKIIGMVTDALWLDINQDKAQDLVVVGEWMPISIFINQQGKLVNQTSTYLPENSSGWWNRIIAQDFDKDGDMDLVVGNLGLNSQMKVSEQQPATMLYSDFDNNGSIDPILSYYIEGKNHPAFSRDELGGQMPAIKKRFTSYETYARATVEDMFTKEQLQAAQKLIATRFQTSYLENVNGKFTFKTLPIEAQFSPVYAIQSVDINGDGNLDILLGGNMEKTRVAIGKYDANYGTVLLGNGNGNFSSLPQIHSGLHIRGDVRDIIVLEQENEEKKVVVAVNNSKLQTYALEGKKQDITATSQTEK</sequence>
<accession>A0A6C0GEZ1</accession>
<keyword evidence="4" id="KW-1185">Reference proteome</keyword>
<dbReference type="Pfam" id="PF13517">
    <property type="entry name" value="FG-GAP_3"/>
    <property type="match status" value="7"/>
</dbReference>
<name>A0A6C0GEZ1_9BACT</name>
<reference evidence="3 4" key="1">
    <citation type="submission" date="2020-01" db="EMBL/GenBank/DDBJ databases">
        <authorList>
            <person name="Kim M.K."/>
        </authorList>
    </citation>
    <scope>NUCLEOTIDE SEQUENCE [LARGE SCALE GENOMIC DNA]</scope>
    <source>
        <strain evidence="3 4">172606-1</strain>
    </source>
</reference>
<dbReference type="InterPro" id="IPR013517">
    <property type="entry name" value="FG-GAP"/>
</dbReference>
<keyword evidence="1" id="KW-0732">Signal</keyword>
<dbReference type="InterPro" id="IPR011519">
    <property type="entry name" value="UnbV_ASPIC"/>
</dbReference>
<dbReference type="AlphaFoldDB" id="A0A6C0GEZ1"/>
<dbReference type="EMBL" id="CP048222">
    <property type="protein sequence ID" value="QHT66555.1"/>
    <property type="molecule type" value="Genomic_DNA"/>
</dbReference>
<evidence type="ECO:0000313" key="4">
    <source>
        <dbReference type="Proteomes" id="UP000480178"/>
    </source>
</evidence>
<dbReference type="Gene3D" id="2.130.10.130">
    <property type="entry name" value="Integrin alpha, N-terminal"/>
    <property type="match status" value="4"/>
</dbReference>
<dbReference type="InterPro" id="IPR028994">
    <property type="entry name" value="Integrin_alpha_N"/>
</dbReference>
<dbReference type="PANTHER" id="PTHR16026">
    <property type="entry name" value="CARTILAGE ACIDIC PROTEIN 1"/>
    <property type="match status" value="1"/>
</dbReference>
<dbReference type="PANTHER" id="PTHR16026:SF0">
    <property type="entry name" value="CARTILAGE ACIDIC PROTEIN 1"/>
    <property type="match status" value="1"/>
</dbReference>
<dbReference type="Pfam" id="PF07593">
    <property type="entry name" value="UnbV_ASPIC"/>
    <property type="match status" value="1"/>
</dbReference>
<gene>
    <name evidence="3" type="ORF">GXP67_07740</name>
</gene>